<dbReference type="AlphaFoldDB" id="A0A6A5HSZ6"/>
<accession>A0A6A5HSZ6</accession>
<gene>
    <name evidence="2" type="ORF">GCK72_003136</name>
</gene>
<dbReference type="GeneID" id="78773530"/>
<dbReference type="PANTHER" id="PTHR21503">
    <property type="entry name" value="F-BOX-CONTAINING HYPOTHETICAL PROTEIN C.ELEGANS"/>
    <property type="match status" value="1"/>
</dbReference>
<feature type="domain" description="F-box" evidence="1">
    <location>
        <begin position="4"/>
        <end position="50"/>
    </location>
</feature>
<dbReference type="EMBL" id="WUAV01000001">
    <property type="protein sequence ID" value="KAF1771310.1"/>
    <property type="molecule type" value="Genomic_DNA"/>
</dbReference>
<dbReference type="PANTHER" id="PTHR21503:SF52">
    <property type="entry name" value="F-BOX DOMAIN-CONTAINING PROTEIN"/>
    <property type="match status" value="1"/>
</dbReference>
<comment type="caution">
    <text evidence="2">The sequence shown here is derived from an EMBL/GenBank/DDBJ whole genome shotgun (WGS) entry which is preliminary data.</text>
</comment>
<dbReference type="InterPro" id="IPR012885">
    <property type="entry name" value="F-box_Sdz-33"/>
</dbReference>
<protein>
    <recommendedName>
        <fullName evidence="1">F-box domain-containing protein</fullName>
    </recommendedName>
</protein>
<evidence type="ECO:0000259" key="1">
    <source>
        <dbReference type="PROSITE" id="PS50181"/>
    </source>
</evidence>
<reference evidence="2 3" key="1">
    <citation type="submission" date="2019-12" db="EMBL/GenBank/DDBJ databases">
        <title>Chromosome-level assembly of the Caenorhabditis remanei genome.</title>
        <authorList>
            <person name="Teterina A.A."/>
            <person name="Willis J.H."/>
            <person name="Phillips P.C."/>
        </authorList>
    </citation>
    <scope>NUCLEOTIDE SEQUENCE [LARGE SCALE GENOMIC DNA]</scope>
    <source>
        <strain evidence="2 3">PX506</strain>
        <tissue evidence="2">Whole organism</tissue>
    </source>
</reference>
<dbReference type="RefSeq" id="XP_053592483.1">
    <property type="nucleotide sequence ID" value="XM_053723838.1"/>
</dbReference>
<organism evidence="2 3">
    <name type="scientific">Caenorhabditis remanei</name>
    <name type="common">Caenorhabditis vulgaris</name>
    <dbReference type="NCBI Taxonomy" id="31234"/>
    <lineage>
        <taxon>Eukaryota</taxon>
        <taxon>Metazoa</taxon>
        <taxon>Ecdysozoa</taxon>
        <taxon>Nematoda</taxon>
        <taxon>Chromadorea</taxon>
        <taxon>Rhabditida</taxon>
        <taxon>Rhabditina</taxon>
        <taxon>Rhabditomorpha</taxon>
        <taxon>Rhabditoidea</taxon>
        <taxon>Rhabditidae</taxon>
        <taxon>Peloderinae</taxon>
        <taxon>Caenorhabditis</taxon>
    </lineage>
</organism>
<evidence type="ECO:0000313" key="2">
    <source>
        <dbReference type="EMBL" id="KAF1771310.1"/>
    </source>
</evidence>
<dbReference type="KEGG" id="crq:GCK72_003136"/>
<evidence type="ECO:0000313" key="3">
    <source>
        <dbReference type="Proteomes" id="UP000483820"/>
    </source>
</evidence>
<sequence>MSSSFPLLRLPQLVLCEVFKSLSIGEKIMLSLCSKRTSIQISSARLYSQKVIVDLDILNQNIRVLSENEKVEFEIFTYPGFVICKNSDTQQFYIAGCSVPVFSIPTGITIFWMNHQSAIRHLLMIFRCKFSTIIYYYSSEIYRSVFSELLDLQLAFKKITFYLIGSEDQNLLWNQIARYLGLVEDLSILSVADPNFIPVFTSWPQKIYIPSSAWFTLDHFLACTCTRITLFQSHLENKDLDVILRSWKAGKLPNLKCLWLDSLGITDTGATILGMKFSEFDKKVILTDDGSKKATLTIKDQRVVMSVTPFE</sequence>
<dbReference type="InterPro" id="IPR001810">
    <property type="entry name" value="F-box_dom"/>
</dbReference>
<dbReference type="Pfam" id="PF00646">
    <property type="entry name" value="F-box"/>
    <property type="match status" value="1"/>
</dbReference>
<dbReference type="CTD" id="78773530"/>
<dbReference type="Pfam" id="PF07735">
    <property type="entry name" value="FBA_2"/>
    <property type="match status" value="1"/>
</dbReference>
<proteinExistence type="predicted"/>
<dbReference type="Proteomes" id="UP000483820">
    <property type="component" value="Chromosome I"/>
</dbReference>
<name>A0A6A5HSZ6_CAERE</name>
<dbReference type="PROSITE" id="PS50181">
    <property type="entry name" value="FBOX"/>
    <property type="match status" value="1"/>
</dbReference>